<evidence type="ECO:0000256" key="1">
    <source>
        <dbReference type="SAM" id="MobiDB-lite"/>
    </source>
</evidence>
<feature type="transmembrane region" description="Helical" evidence="2">
    <location>
        <begin position="527"/>
        <end position="560"/>
    </location>
</feature>
<dbReference type="InterPro" id="IPR007246">
    <property type="entry name" value="Gaa1"/>
</dbReference>
<gene>
    <name evidence="3" type="ORF">DMAD_02309</name>
</gene>
<dbReference type="GO" id="GO:0016255">
    <property type="term" value="P:attachment of GPI anchor to protein"/>
    <property type="evidence" value="ECO:0007669"/>
    <property type="project" value="TreeGrafter"/>
</dbReference>
<reference evidence="3 4" key="1">
    <citation type="submission" date="2024-02" db="EMBL/GenBank/DDBJ databases">
        <title>A chromosome-level genome assembly of Drosophila madeirensis, a fruit fly species endemic to Madeira island.</title>
        <authorList>
            <person name="Tomihara K."/>
            <person name="Llopart A."/>
            <person name="Yamamoto D."/>
        </authorList>
    </citation>
    <scope>NUCLEOTIDE SEQUENCE [LARGE SCALE GENOMIC DNA]</scope>
    <source>
        <strain evidence="3 4">RF1</strain>
    </source>
</reference>
<keyword evidence="2" id="KW-1133">Transmembrane helix</keyword>
<organism evidence="3 4">
    <name type="scientific">Drosophila madeirensis</name>
    <name type="common">Fruit fly</name>
    <dbReference type="NCBI Taxonomy" id="30013"/>
    <lineage>
        <taxon>Eukaryota</taxon>
        <taxon>Metazoa</taxon>
        <taxon>Ecdysozoa</taxon>
        <taxon>Arthropoda</taxon>
        <taxon>Hexapoda</taxon>
        <taxon>Insecta</taxon>
        <taxon>Pterygota</taxon>
        <taxon>Neoptera</taxon>
        <taxon>Endopterygota</taxon>
        <taxon>Diptera</taxon>
        <taxon>Brachycera</taxon>
        <taxon>Muscomorpha</taxon>
        <taxon>Ephydroidea</taxon>
        <taxon>Drosophilidae</taxon>
        <taxon>Drosophila</taxon>
        <taxon>Sophophora</taxon>
    </lineage>
</organism>
<evidence type="ECO:0000313" key="4">
    <source>
        <dbReference type="Proteomes" id="UP001500889"/>
    </source>
</evidence>
<protein>
    <submittedName>
        <fullName evidence="3">Glycosylphosphatidylinositol anchor attachment 1 protein</fullName>
    </submittedName>
</protein>
<accession>A0AAU9G5E4</accession>
<evidence type="ECO:0000256" key="2">
    <source>
        <dbReference type="SAM" id="Phobius"/>
    </source>
</evidence>
<name>A0AAU9G5E4_DROMD</name>
<evidence type="ECO:0000313" key="3">
    <source>
        <dbReference type="EMBL" id="BFG02941.1"/>
    </source>
</evidence>
<dbReference type="AlphaFoldDB" id="A0AAU9G5E4"/>
<dbReference type="EMBL" id="AP029266">
    <property type="protein sequence ID" value="BFG02941.1"/>
    <property type="molecule type" value="Genomic_DNA"/>
</dbReference>
<feature type="region of interest" description="Disordered" evidence="1">
    <location>
        <begin position="665"/>
        <end position="685"/>
    </location>
</feature>
<dbReference type="PIRSF" id="PIRSF036762">
    <property type="entry name" value="GAA1"/>
    <property type="match status" value="1"/>
</dbReference>
<sequence>MGLLSDPSISTQNKLVDNLAKHVRKVCCGLYILGVVWLGCLALPEFNHGTYLSENALSPGLVYPEIRLDANRLAIQLLEELQRERKEHKSTTPHAWIAAKLNEFGLETHTHNYTLRYPFGGGKEYHGKNIYGILRAPRIASTEGIVFTAPYRAPSSVHPDISPSVPLLLAFADFARRKNYWAKDLIFLITEQEQLGMQAWLEAYHDGDRVLNVSKAYLLPGNLPARAGSLQAALNIEVQDLEIDYVDVKIEGLNGKLPNLDMFNLVQRIMAREGITSGYKQTARKKRRSNPSLFEKNLRQMLAMLATQSSGVPNGNHGLFHRYRIDALTIAAAKRQTHATLKGNAGSAAVPLLKAIEGIARSLNNLLERFHQSFFFYVIVNNDRYISIGDYMPALVALVACAFFKAYLTWSTLDSEVQQAAAAAVKPAETQTGSASGSGSGVETETDIDTELEDGLPYGSVLVYLTAVLLIGYLGNVLPLQQYFLEIPMGAAPLTTSVLSFLTLIGFILPFVVVLPAGGLELLHVGFLLIFGCSLIIIGLLNFALGFFVAVITVPVVIALDTSEQNCSGSMRNLTRFITLLLNPMVVVYVIVLAMSFYQYPELKLDKLLLRAATAAMDASAYGLIDNVIYGNWLYFVVSTVFLPLWILCWTLSLSKRRDIADYSDYEEPQPRKPQPEPQAKFKTN</sequence>
<keyword evidence="2" id="KW-0472">Membrane</keyword>
<keyword evidence="2" id="KW-0812">Transmembrane</keyword>
<feature type="transmembrane region" description="Helical" evidence="2">
    <location>
        <begin position="633"/>
        <end position="654"/>
    </location>
</feature>
<keyword evidence="4" id="KW-1185">Reference proteome</keyword>
<dbReference type="Proteomes" id="UP001500889">
    <property type="component" value="Chromosome A"/>
</dbReference>
<feature type="transmembrane region" description="Helical" evidence="2">
    <location>
        <begin position="492"/>
        <end position="515"/>
    </location>
</feature>
<feature type="transmembrane region" description="Helical" evidence="2">
    <location>
        <begin position="580"/>
        <end position="600"/>
    </location>
</feature>
<feature type="transmembrane region" description="Helical" evidence="2">
    <location>
        <begin position="461"/>
        <end position="480"/>
    </location>
</feature>
<dbReference type="GO" id="GO:0042765">
    <property type="term" value="C:GPI-anchor transamidase complex"/>
    <property type="evidence" value="ECO:0007669"/>
    <property type="project" value="InterPro"/>
</dbReference>
<dbReference type="Pfam" id="PF04114">
    <property type="entry name" value="Gaa1"/>
    <property type="match status" value="1"/>
</dbReference>
<proteinExistence type="predicted"/>
<dbReference type="PANTHER" id="PTHR13304">
    <property type="entry name" value="GLYCOSYLPHOSPHATIDYLINOSITOL ANCHOR ATTACHMENT 1 PROTEIN"/>
    <property type="match status" value="1"/>
</dbReference>
<dbReference type="PANTHER" id="PTHR13304:SF0">
    <property type="entry name" value="GLYCOSYLPHOSPHATIDYLINOSITOL ANCHOR ATTACHMENT 1 PROTEIN"/>
    <property type="match status" value="1"/>
</dbReference>